<evidence type="ECO:0000313" key="2">
    <source>
        <dbReference type="Proteomes" id="UP001597369"/>
    </source>
</evidence>
<keyword evidence="2" id="KW-1185">Reference proteome</keyword>
<organism evidence="1 2">
    <name type="scientific">Pontibacter silvestris</name>
    <dbReference type="NCBI Taxonomy" id="2305183"/>
    <lineage>
        <taxon>Bacteria</taxon>
        <taxon>Pseudomonadati</taxon>
        <taxon>Bacteroidota</taxon>
        <taxon>Cytophagia</taxon>
        <taxon>Cytophagales</taxon>
        <taxon>Hymenobacteraceae</taxon>
        <taxon>Pontibacter</taxon>
    </lineage>
</organism>
<sequence length="180" mass="20819">MKNKNVRLLFFIVGVIFFLELTMAMNYTEPFPAILYPGFADIPLVNSPVQKPKIFVFFNENDSVEISKDEFFYHLSDVNTNVILRENFRARKSFLNSSKDPRELEFTVGVKKFKLSLEGVKDSSKIEDGISWTKKRATEVVGRGDIRKLEVQWYSYNLSDNEEGPLVGDVLMEKFIVPFN</sequence>
<proteinExistence type="predicted"/>
<evidence type="ECO:0008006" key="3">
    <source>
        <dbReference type="Google" id="ProtNLM"/>
    </source>
</evidence>
<evidence type="ECO:0000313" key="1">
    <source>
        <dbReference type="EMBL" id="MFD2067141.1"/>
    </source>
</evidence>
<name>A0ABW4WY33_9BACT</name>
<comment type="caution">
    <text evidence="1">The sequence shown here is derived from an EMBL/GenBank/DDBJ whole genome shotgun (WGS) entry which is preliminary data.</text>
</comment>
<dbReference type="EMBL" id="JBHUHV010000028">
    <property type="protein sequence ID" value="MFD2067141.1"/>
    <property type="molecule type" value="Genomic_DNA"/>
</dbReference>
<dbReference type="Proteomes" id="UP001597369">
    <property type="component" value="Unassembled WGS sequence"/>
</dbReference>
<protein>
    <recommendedName>
        <fullName evidence="3">SbsA Ig-like domain-containing protein</fullName>
    </recommendedName>
</protein>
<gene>
    <name evidence="1" type="ORF">ACFSKU_09630</name>
</gene>
<dbReference type="RefSeq" id="WP_229961735.1">
    <property type="nucleotide sequence ID" value="NZ_JAJJWI010000015.1"/>
</dbReference>
<accession>A0ABW4WY33</accession>
<reference evidence="2" key="1">
    <citation type="journal article" date="2019" name="Int. J. Syst. Evol. Microbiol.">
        <title>The Global Catalogue of Microorganisms (GCM) 10K type strain sequencing project: providing services to taxonomists for standard genome sequencing and annotation.</title>
        <authorList>
            <consortium name="The Broad Institute Genomics Platform"/>
            <consortium name="The Broad Institute Genome Sequencing Center for Infectious Disease"/>
            <person name="Wu L."/>
            <person name="Ma J."/>
        </authorList>
    </citation>
    <scope>NUCLEOTIDE SEQUENCE [LARGE SCALE GENOMIC DNA]</scope>
    <source>
        <strain evidence="2">JCM 16545</strain>
    </source>
</reference>